<gene>
    <name evidence="2" type="ORF">ACFODX_07190</name>
</gene>
<dbReference type="Pfam" id="PF01322">
    <property type="entry name" value="Cytochrom_C_2"/>
    <property type="match status" value="1"/>
</dbReference>
<dbReference type="Proteomes" id="UP001595555">
    <property type="component" value="Unassembled WGS sequence"/>
</dbReference>
<organism evidence="2 3">
    <name type="scientific">Cellvibrio fontiphilus</name>
    <dbReference type="NCBI Taxonomy" id="1815559"/>
    <lineage>
        <taxon>Bacteria</taxon>
        <taxon>Pseudomonadati</taxon>
        <taxon>Pseudomonadota</taxon>
        <taxon>Gammaproteobacteria</taxon>
        <taxon>Cellvibrionales</taxon>
        <taxon>Cellvibrionaceae</taxon>
        <taxon>Cellvibrio</taxon>
    </lineage>
</organism>
<sequence>MNRAASVIPFLKTKNLLSIAAAVFLVSSSASLFAAEPAKAAPAAGPSPAKQAIAVRKAAFVLIANNFKPIGEVLQGKAPYNQAEIVKRAQRVAFLSELLDGTFPADSNLGTPDTKTKAEAFTNAADFEKLLKEFQANTKTLAVVAAKESTASDAFKNAAKAVAEGCKGCHDKYKEK</sequence>
<dbReference type="InterPro" id="IPR002321">
    <property type="entry name" value="Cyt_c_II"/>
</dbReference>
<dbReference type="EMBL" id="JBHRTF010000003">
    <property type="protein sequence ID" value="MFC3115337.1"/>
    <property type="molecule type" value="Genomic_DNA"/>
</dbReference>
<evidence type="ECO:0000313" key="2">
    <source>
        <dbReference type="EMBL" id="MFC3115337.1"/>
    </source>
</evidence>
<keyword evidence="1" id="KW-0732">Signal</keyword>
<feature type="chain" id="PRO_5045887769" evidence="1">
    <location>
        <begin position="35"/>
        <end position="176"/>
    </location>
</feature>
<proteinExistence type="predicted"/>
<comment type="caution">
    <text evidence="2">The sequence shown here is derived from an EMBL/GenBank/DDBJ whole genome shotgun (WGS) entry which is preliminary data.</text>
</comment>
<dbReference type="InterPro" id="IPR010980">
    <property type="entry name" value="Cyt_c/b562"/>
</dbReference>
<dbReference type="SUPFAM" id="SSF47175">
    <property type="entry name" value="Cytochromes"/>
    <property type="match status" value="1"/>
</dbReference>
<reference evidence="3" key="1">
    <citation type="journal article" date="2019" name="Int. J. Syst. Evol. Microbiol.">
        <title>The Global Catalogue of Microorganisms (GCM) 10K type strain sequencing project: providing services to taxonomists for standard genome sequencing and annotation.</title>
        <authorList>
            <consortium name="The Broad Institute Genomics Platform"/>
            <consortium name="The Broad Institute Genome Sequencing Center for Infectious Disease"/>
            <person name="Wu L."/>
            <person name="Ma J."/>
        </authorList>
    </citation>
    <scope>NUCLEOTIDE SEQUENCE [LARGE SCALE GENOMIC DNA]</scope>
    <source>
        <strain evidence="3">KCTC 52237</strain>
    </source>
</reference>
<evidence type="ECO:0000313" key="3">
    <source>
        <dbReference type="Proteomes" id="UP001595555"/>
    </source>
</evidence>
<dbReference type="RefSeq" id="WP_378117540.1">
    <property type="nucleotide sequence ID" value="NZ_JBHRTF010000003.1"/>
</dbReference>
<dbReference type="PROSITE" id="PS51009">
    <property type="entry name" value="CYTCII"/>
    <property type="match status" value="1"/>
</dbReference>
<evidence type="ECO:0000256" key="1">
    <source>
        <dbReference type="SAM" id="SignalP"/>
    </source>
</evidence>
<dbReference type="Gene3D" id="1.20.120.10">
    <property type="entry name" value="Cytochrome c/b562"/>
    <property type="match status" value="1"/>
</dbReference>
<name>A0ABV7FFX9_9GAMM</name>
<accession>A0ABV7FFX9</accession>
<feature type="signal peptide" evidence="1">
    <location>
        <begin position="1"/>
        <end position="34"/>
    </location>
</feature>
<protein>
    <submittedName>
        <fullName evidence="2">C-type cytochrome</fullName>
    </submittedName>
</protein>
<keyword evidence="3" id="KW-1185">Reference proteome</keyword>